<protein>
    <recommendedName>
        <fullName evidence="3">Long chronological lifespan protein 2</fullName>
    </recommendedName>
</protein>
<evidence type="ECO:0000256" key="3">
    <source>
        <dbReference type="ARBA" id="ARBA00018534"/>
    </source>
</evidence>
<evidence type="ECO:0000256" key="1">
    <source>
        <dbReference type="ARBA" id="ARBA00002208"/>
    </source>
</evidence>
<organism evidence="5 6">
    <name type="scientific">Drechslerella dactyloides</name>
    <name type="common">Nematode-trapping fungus</name>
    <name type="synonym">Arthrobotrys dactyloides</name>
    <dbReference type="NCBI Taxonomy" id="74499"/>
    <lineage>
        <taxon>Eukaryota</taxon>
        <taxon>Fungi</taxon>
        <taxon>Dikarya</taxon>
        <taxon>Ascomycota</taxon>
        <taxon>Pezizomycotina</taxon>
        <taxon>Orbiliomycetes</taxon>
        <taxon>Orbiliales</taxon>
        <taxon>Orbiliaceae</taxon>
        <taxon>Drechslerella</taxon>
    </lineage>
</organism>
<evidence type="ECO:0000313" key="6">
    <source>
        <dbReference type="Proteomes" id="UP001221413"/>
    </source>
</evidence>
<comment type="function">
    <text evidence="1">Probable component of the endoplasmic reticulum-associated degradation (ERAD) pathway.</text>
</comment>
<dbReference type="AlphaFoldDB" id="A0AAD6NKK6"/>
<reference evidence="5" key="1">
    <citation type="submission" date="2023-01" db="EMBL/GenBank/DDBJ databases">
        <title>The chitinases involved in constricting ring structure development in the nematode-trapping fungus Drechslerella dactyloides.</title>
        <authorList>
            <person name="Wang R."/>
            <person name="Zhang L."/>
            <person name="Tang P."/>
            <person name="Li S."/>
            <person name="Liang L."/>
        </authorList>
    </citation>
    <scope>NUCLEOTIDE SEQUENCE</scope>
    <source>
        <strain evidence="5">YMF1.00031</strain>
    </source>
</reference>
<evidence type="ECO:0000256" key="4">
    <source>
        <dbReference type="ARBA" id="ARBA00022729"/>
    </source>
</evidence>
<proteinExistence type="inferred from homology"/>
<evidence type="ECO:0000256" key="2">
    <source>
        <dbReference type="ARBA" id="ARBA00010545"/>
    </source>
</evidence>
<accession>A0AAD6NKK6</accession>
<comment type="caution">
    <text evidence="5">The sequence shown here is derived from an EMBL/GenBank/DDBJ whole genome shotgun (WGS) entry which is preliminary data.</text>
</comment>
<dbReference type="InterPro" id="IPR034543">
    <property type="entry name" value="LCL2"/>
</dbReference>
<dbReference type="Proteomes" id="UP001221413">
    <property type="component" value="Unassembled WGS sequence"/>
</dbReference>
<comment type="similarity">
    <text evidence="2">Belongs to the LCL2 family.</text>
</comment>
<dbReference type="PANTHER" id="PTHR38425:SF1">
    <property type="entry name" value="LONG CHRONOLOGICAL LIFESPAN PROTEIN 2"/>
    <property type="match status" value="1"/>
</dbReference>
<dbReference type="GO" id="GO:0036503">
    <property type="term" value="P:ERAD pathway"/>
    <property type="evidence" value="ECO:0007669"/>
    <property type="project" value="TreeGrafter"/>
</dbReference>
<name>A0AAD6NKK6_DREDA</name>
<keyword evidence="6" id="KW-1185">Reference proteome</keyword>
<sequence length="453" mass="48779">MYPTEPRLDLALVGARELAPPQLVRLGHGGRMLLHVFTDPPAGRLDDVPTRPSVDGRVVKILDAGGLPLQMADLGFGHLHLYKAEEPASGGAWRPRQLLVAGDGDADELAFRLLGVEVVAHVAGAEGVEGVVAADADVLAGEPEGAALAEEDHALAYSLACIIAIALEDDDGRTSRLLGTESSTGRVAGPVGRAGRLVRGISDEREDGRGRMAAGMRPRLQLAQMPQERRRYRLRDGGEAGWRGHRRWDVLEEDEIQFSGGGLATAPAAANISALQHATQRGLVMRQVASSVTRWQAGRASQALSSSIASSPITRITDTPRKHVYTSATRIARAMARLAVLLLLAAPLLVAAQFGGGFFEHLFERGDHHQQQRQQDVGSDSSWYRQVYHQAHCSKYLCPGTLSCVDRATHCPCAFPDNEVKFELSDGSKICVSRTGKADVISKRVEMARKGLL</sequence>
<dbReference type="PANTHER" id="PTHR38425">
    <property type="entry name" value="LONG CHRONOLOGICAL LIFESPAN PROTEIN 2"/>
    <property type="match status" value="1"/>
</dbReference>
<evidence type="ECO:0000313" key="5">
    <source>
        <dbReference type="EMBL" id="KAJ6261592.1"/>
    </source>
</evidence>
<keyword evidence="4" id="KW-0732">Signal</keyword>
<gene>
    <name evidence="5" type="ORF">Dda_4262</name>
</gene>
<dbReference type="CDD" id="cd23996">
    <property type="entry name" value="LCL2-like"/>
    <property type="match status" value="1"/>
</dbReference>
<dbReference type="EMBL" id="JAQGDS010000004">
    <property type="protein sequence ID" value="KAJ6261592.1"/>
    <property type="molecule type" value="Genomic_DNA"/>
</dbReference>